<feature type="binding site" evidence="8">
    <location>
        <position position="405"/>
    </location>
    <ligand>
        <name>[4Fe-4S] cluster</name>
        <dbReference type="ChEBI" id="CHEBI:49883"/>
        <label>1</label>
    </ligand>
</feature>
<sequence length="437" mass="45757">MFSIFSGGIRPVQRKSATAQLPFRPMEHPPAQVVLPLAGPGTADAVPLVAPGDRVRVGQILADAAPGLAAVHASVSGTVAAVEPRPQLRGGAALSVVIDSDGKDTPVASPAWRRVDRDAAPASLRPGELADIAAQAGLTAMDGTGRPLSQLLRAAMGRAEALLIDGTEPESYVTSRRRLMADRPEAVLGGVRLLMQALSLPRAVLALEGSQYDAVAALRGRLPLRGGDIELRLLRSRYPQRLPGQGQGRALFTACAAAALWDAVYQGEALTHRLVTVTGSAVARPANLLVPIGTPISDLIREAGGWKGEPVRLVAGGPMTGRAQFDLSAPVTGDTRALLALSAADLYPAARPESPCLRCGRCVEACPAGLAPLFLHLHVKSGQWEALEREHISACTECGACAYVCPAHLRLVHSIRVGKRHLSGAAEGREADHEEEA</sequence>
<gene>
    <name evidence="8" type="primary">rnfC</name>
    <name evidence="10" type="ORF">K8V01_06565</name>
</gene>
<dbReference type="PROSITE" id="PS00198">
    <property type="entry name" value="4FE4S_FER_1"/>
    <property type="match status" value="1"/>
</dbReference>
<comment type="function">
    <text evidence="8">Part of a membrane-bound complex that couples electron transfer with translocation of ions across the membrane.</text>
</comment>
<evidence type="ECO:0000256" key="3">
    <source>
        <dbReference type="ARBA" id="ARBA00022723"/>
    </source>
</evidence>
<keyword evidence="8" id="KW-1003">Cell membrane</keyword>
<comment type="subunit">
    <text evidence="8">The complex is composed of six subunits: RnfA, RnfB, RnfC, RnfD, RnfE and RnfG.</text>
</comment>
<dbReference type="Gene3D" id="3.40.50.11540">
    <property type="entry name" value="NADH-ubiquinone oxidoreductase 51kDa subunit"/>
    <property type="match status" value="1"/>
</dbReference>
<dbReference type="PROSITE" id="PS51379">
    <property type="entry name" value="4FE4S_FER_2"/>
    <property type="match status" value="2"/>
</dbReference>
<comment type="cofactor">
    <cofactor evidence="8">
        <name>[4Fe-4S] cluster</name>
        <dbReference type="ChEBI" id="CHEBI:49883"/>
    </cofactor>
    <text evidence="8">Binds 2 [4Fe-4S] clusters per subunit.</text>
</comment>
<keyword evidence="2 8" id="KW-0004">4Fe-4S</keyword>
<dbReference type="AlphaFoldDB" id="A0A921MMS9"/>
<comment type="caution">
    <text evidence="10">The sequence shown here is derived from an EMBL/GenBank/DDBJ whole genome shotgun (WGS) entry which is preliminary data.</text>
</comment>
<feature type="binding site" evidence="8">
    <location>
        <position position="395"/>
    </location>
    <ligand>
        <name>[4Fe-4S] cluster</name>
        <dbReference type="ChEBI" id="CHEBI:49883"/>
        <label>2</label>
    </ligand>
</feature>
<dbReference type="GO" id="GO:0005886">
    <property type="term" value="C:plasma membrane"/>
    <property type="evidence" value="ECO:0007669"/>
    <property type="project" value="UniProtKB-SubCell"/>
</dbReference>
<dbReference type="GO" id="GO:0009055">
    <property type="term" value="F:electron transfer activity"/>
    <property type="evidence" value="ECO:0007669"/>
    <property type="project" value="InterPro"/>
</dbReference>
<dbReference type="InterPro" id="IPR011538">
    <property type="entry name" value="Nuo51_FMN-bd"/>
</dbReference>
<dbReference type="Pfam" id="PF13375">
    <property type="entry name" value="RnfC_N"/>
    <property type="match status" value="1"/>
</dbReference>
<keyword evidence="4 8" id="KW-0677">Repeat</keyword>
<keyword evidence="5 8" id="KW-0249">Electron transport</keyword>
<dbReference type="HAMAP" id="MF_00461">
    <property type="entry name" value="RsxC_RnfC"/>
    <property type="match status" value="1"/>
</dbReference>
<keyword evidence="3 8" id="KW-0479">Metal-binding</keyword>
<dbReference type="GO" id="GO:0046872">
    <property type="term" value="F:metal ion binding"/>
    <property type="evidence" value="ECO:0007669"/>
    <property type="project" value="UniProtKB-KW"/>
</dbReference>
<dbReference type="InterPro" id="IPR026902">
    <property type="entry name" value="RnfC_N"/>
</dbReference>
<proteinExistence type="inferred from homology"/>
<evidence type="ECO:0000256" key="7">
    <source>
        <dbReference type="ARBA" id="ARBA00023014"/>
    </source>
</evidence>
<evidence type="ECO:0000256" key="4">
    <source>
        <dbReference type="ARBA" id="ARBA00022737"/>
    </source>
</evidence>
<keyword evidence="8" id="KW-1278">Translocase</keyword>
<dbReference type="GO" id="GO:0022900">
    <property type="term" value="P:electron transport chain"/>
    <property type="evidence" value="ECO:0007669"/>
    <property type="project" value="UniProtKB-UniRule"/>
</dbReference>
<evidence type="ECO:0000313" key="10">
    <source>
        <dbReference type="EMBL" id="HJG86666.1"/>
    </source>
</evidence>
<feature type="binding site" evidence="8">
    <location>
        <position position="359"/>
    </location>
    <ligand>
        <name>[4Fe-4S] cluster</name>
        <dbReference type="ChEBI" id="CHEBI:49883"/>
        <label>1</label>
    </ligand>
</feature>
<evidence type="ECO:0000256" key="2">
    <source>
        <dbReference type="ARBA" id="ARBA00022485"/>
    </source>
</evidence>
<evidence type="ECO:0000256" key="5">
    <source>
        <dbReference type="ARBA" id="ARBA00022982"/>
    </source>
</evidence>
<name>A0A921MMS9_9FIRM</name>
<dbReference type="InterPro" id="IPR037225">
    <property type="entry name" value="Nuo51_FMN-bd_sf"/>
</dbReference>
<organism evidence="10 11">
    <name type="scientific">Pseudoflavonifractor capillosus</name>
    <dbReference type="NCBI Taxonomy" id="106588"/>
    <lineage>
        <taxon>Bacteria</taxon>
        <taxon>Bacillati</taxon>
        <taxon>Bacillota</taxon>
        <taxon>Clostridia</taxon>
        <taxon>Eubacteriales</taxon>
        <taxon>Oscillospiraceae</taxon>
        <taxon>Pseudoflavonifractor</taxon>
    </lineage>
</organism>
<accession>A0A921MMS9</accession>
<reference evidence="10" key="2">
    <citation type="submission" date="2021-09" db="EMBL/GenBank/DDBJ databases">
        <authorList>
            <person name="Gilroy R."/>
        </authorList>
    </citation>
    <scope>NUCLEOTIDE SEQUENCE</scope>
    <source>
        <strain evidence="10">CHK179-5677</strain>
    </source>
</reference>
<comment type="similarity">
    <text evidence="8">Belongs to the 4Fe4S bacterial-type ferredoxin family. RnfC subfamily.</text>
</comment>
<dbReference type="InterPro" id="IPR019554">
    <property type="entry name" value="Soluble_ligand-bd"/>
</dbReference>
<evidence type="ECO:0000256" key="8">
    <source>
        <dbReference type="HAMAP-Rule" id="MF_00461"/>
    </source>
</evidence>
<feature type="domain" description="4Fe-4S ferredoxin-type" evidence="9">
    <location>
        <begin position="346"/>
        <end position="376"/>
    </location>
</feature>
<dbReference type="Gene3D" id="3.30.70.20">
    <property type="match status" value="1"/>
</dbReference>
<dbReference type="GO" id="GO:0051539">
    <property type="term" value="F:4 iron, 4 sulfur cluster binding"/>
    <property type="evidence" value="ECO:0007669"/>
    <property type="project" value="UniProtKB-KW"/>
</dbReference>
<protein>
    <recommendedName>
        <fullName evidence="8">Ion-translocating oxidoreductase complex subunit C</fullName>
        <ecNumber evidence="8">7.-.-.-</ecNumber>
    </recommendedName>
    <alternativeName>
        <fullName evidence="8">Rnf electron transport complex subunit C</fullName>
    </alternativeName>
</protein>
<feature type="binding site" evidence="8">
    <location>
        <position position="366"/>
    </location>
    <ligand>
        <name>[4Fe-4S] cluster</name>
        <dbReference type="ChEBI" id="CHEBI:49883"/>
        <label>2</label>
    </ligand>
</feature>
<dbReference type="EMBL" id="DYUC01000062">
    <property type="protein sequence ID" value="HJG86666.1"/>
    <property type="molecule type" value="Genomic_DNA"/>
</dbReference>
<feature type="binding site" evidence="8">
    <location>
        <position position="362"/>
    </location>
    <ligand>
        <name>[4Fe-4S] cluster</name>
        <dbReference type="ChEBI" id="CHEBI:49883"/>
        <label>1</label>
    </ligand>
</feature>
<keyword evidence="7 8" id="KW-0411">Iron-sulfur</keyword>
<evidence type="ECO:0000256" key="6">
    <source>
        <dbReference type="ARBA" id="ARBA00023004"/>
    </source>
</evidence>
<keyword evidence="1 8" id="KW-0813">Transport</keyword>
<dbReference type="SUPFAM" id="SSF46548">
    <property type="entry name" value="alpha-helical ferredoxin"/>
    <property type="match status" value="1"/>
</dbReference>
<dbReference type="PANTHER" id="PTHR43034">
    <property type="entry name" value="ION-TRANSLOCATING OXIDOREDUCTASE COMPLEX SUBUNIT C"/>
    <property type="match status" value="1"/>
</dbReference>
<comment type="subcellular location">
    <subcellularLocation>
        <location evidence="8">Cell membrane</location>
        <topology evidence="8">Peripheral membrane protein</topology>
    </subcellularLocation>
</comment>
<keyword evidence="8" id="KW-0472">Membrane</keyword>
<dbReference type="Pfam" id="PF12838">
    <property type="entry name" value="Fer4_7"/>
    <property type="match status" value="1"/>
</dbReference>
<dbReference type="RefSeq" id="WP_295369163.1">
    <property type="nucleotide sequence ID" value="NZ_DYUC01000062.1"/>
</dbReference>
<dbReference type="InterPro" id="IPR017900">
    <property type="entry name" value="4Fe4S_Fe_S_CS"/>
</dbReference>
<dbReference type="SUPFAM" id="SSF142019">
    <property type="entry name" value="Nqo1 FMN-binding domain-like"/>
    <property type="match status" value="1"/>
</dbReference>
<feature type="binding site" evidence="8">
    <location>
        <position position="356"/>
    </location>
    <ligand>
        <name>[4Fe-4S] cluster</name>
        <dbReference type="ChEBI" id="CHEBI:49883"/>
        <label>1</label>
    </ligand>
</feature>
<keyword evidence="6 8" id="KW-0408">Iron</keyword>
<feature type="domain" description="4Fe-4S ferredoxin-type" evidence="9">
    <location>
        <begin position="385"/>
        <end position="414"/>
    </location>
</feature>
<dbReference type="InterPro" id="IPR010208">
    <property type="entry name" value="Ion_transpt_RnfC/RsxC"/>
</dbReference>
<evidence type="ECO:0000259" key="9">
    <source>
        <dbReference type="PROSITE" id="PS51379"/>
    </source>
</evidence>
<feature type="binding site" evidence="8">
    <location>
        <position position="398"/>
    </location>
    <ligand>
        <name>[4Fe-4S] cluster</name>
        <dbReference type="ChEBI" id="CHEBI:49883"/>
        <label>2</label>
    </ligand>
</feature>
<evidence type="ECO:0000313" key="11">
    <source>
        <dbReference type="Proteomes" id="UP000760668"/>
    </source>
</evidence>
<dbReference type="Pfam" id="PF10531">
    <property type="entry name" value="SLBB"/>
    <property type="match status" value="1"/>
</dbReference>
<dbReference type="PANTHER" id="PTHR43034:SF2">
    <property type="entry name" value="ION-TRANSLOCATING OXIDOREDUCTASE COMPLEX SUBUNIT C"/>
    <property type="match status" value="1"/>
</dbReference>
<dbReference type="Proteomes" id="UP000760668">
    <property type="component" value="Unassembled WGS sequence"/>
</dbReference>
<reference evidence="10" key="1">
    <citation type="journal article" date="2021" name="PeerJ">
        <title>Extensive microbial diversity within the chicken gut microbiome revealed by metagenomics and culture.</title>
        <authorList>
            <person name="Gilroy R."/>
            <person name="Ravi A."/>
            <person name="Getino M."/>
            <person name="Pursley I."/>
            <person name="Horton D.L."/>
            <person name="Alikhan N.F."/>
            <person name="Baker D."/>
            <person name="Gharbi K."/>
            <person name="Hall N."/>
            <person name="Watson M."/>
            <person name="Adriaenssens E.M."/>
            <person name="Foster-Nyarko E."/>
            <person name="Jarju S."/>
            <person name="Secka A."/>
            <person name="Antonio M."/>
            <person name="Oren A."/>
            <person name="Chaudhuri R.R."/>
            <person name="La Ragione R."/>
            <person name="Hildebrand F."/>
            <person name="Pallen M.J."/>
        </authorList>
    </citation>
    <scope>NUCLEOTIDE SEQUENCE</scope>
    <source>
        <strain evidence="10">CHK179-5677</strain>
    </source>
</reference>
<evidence type="ECO:0000256" key="1">
    <source>
        <dbReference type="ARBA" id="ARBA00022448"/>
    </source>
</evidence>
<dbReference type="Pfam" id="PF01512">
    <property type="entry name" value="Complex1_51K"/>
    <property type="match status" value="1"/>
</dbReference>
<dbReference type="EC" id="7.-.-.-" evidence="8"/>
<dbReference type="InterPro" id="IPR017896">
    <property type="entry name" value="4Fe4S_Fe-S-bd"/>
</dbReference>
<feature type="binding site" evidence="8">
    <location>
        <position position="401"/>
    </location>
    <ligand>
        <name>[4Fe-4S] cluster</name>
        <dbReference type="ChEBI" id="CHEBI:49883"/>
        <label>2</label>
    </ligand>
</feature>